<name>A0ABD0PSN6_CIRMR</name>
<organism evidence="1 2">
    <name type="scientific">Cirrhinus mrigala</name>
    <name type="common">Mrigala</name>
    <dbReference type="NCBI Taxonomy" id="683832"/>
    <lineage>
        <taxon>Eukaryota</taxon>
        <taxon>Metazoa</taxon>
        <taxon>Chordata</taxon>
        <taxon>Craniata</taxon>
        <taxon>Vertebrata</taxon>
        <taxon>Euteleostomi</taxon>
        <taxon>Actinopterygii</taxon>
        <taxon>Neopterygii</taxon>
        <taxon>Teleostei</taxon>
        <taxon>Ostariophysi</taxon>
        <taxon>Cypriniformes</taxon>
        <taxon>Cyprinidae</taxon>
        <taxon>Labeoninae</taxon>
        <taxon>Labeonini</taxon>
        <taxon>Cirrhinus</taxon>
    </lineage>
</organism>
<dbReference type="AlphaFoldDB" id="A0ABD0PSN6"/>
<dbReference type="EMBL" id="JAMKFB020000013">
    <property type="protein sequence ID" value="KAL0177059.1"/>
    <property type="molecule type" value="Genomic_DNA"/>
</dbReference>
<accession>A0ABD0PSN6</accession>
<reference evidence="1 2" key="1">
    <citation type="submission" date="2024-05" db="EMBL/GenBank/DDBJ databases">
        <title>Genome sequencing and assembly of Indian major carp, Cirrhinus mrigala (Hamilton, 1822).</title>
        <authorList>
            <person name="Mohindra V."/>
            <person name="Chowdhury L.M."/>
            <person name="Lal K."/>
            <person name="Jena J.K."/>
        </authorList>
    </citation>
    <scope>NUCLEOTIDE SEQUENCE [LARGE SCALE GENOMIC DNA]</scope>
    <source>
        <strain evidence="1">CM1030</strain>
        <tissue evidence="1">Blood</tissue>
    </source>
</reference>
<proteinExistence type="predicted"/>
<feature type="non-terminal residue" evidence="1">
    <location>
        <position position="1"/>
    </location>
</feature>
<evidence type="ECO:0000313" key="2">
    <source>
        <dbReference type="Proteomes" id="UP001529510"/>
    </source>
</evidence>
<keyword evidence="2" id="KW-1185">Reference proteome</keyword>
<feature type="non-terminal residue" evidence="1">
    <location>
        <position position="54"/>
    </location>
</feature>
<dbReference type="Proteomes" id="UP001529510">
    <property type="component" value="Unassembled WGS sequence"/>
</dbReference>
<comment type="caution">
    <text evidence="1">The sequence shown here is derived from an EMBL/GenBank/DDBJ whole genome shotgun (WGS) entry which is preliminary data.</text>
</comment>
<evidence type="ECO:0000313" key="1">
    <source>
        <dbReference type="EMBL" id="KAL0177059.1"/>
    </source>
</evidence>
<sequence>MMEAAAENVLQQDFSHAVKQIIQAIQQMSREMKITKRTPAKLFSAAAEMVDYTR</sequence>
<protein>
    <submittedName>
        <fullName evidence="1">Uncharacterized protein</fullName>
    </submittedName>
</protein>
<gene>
    <name evidence="1" type="ORF">M9458_025953</name>
</gene>